<protein>
    <submittedName>
        <fullName evidence="2">Uncharacterized protein</fullName>
    </submittedName>
</protein>
<dbReference type="HOGENOM" id="CLU_3237479_0_0_10"/>
<keyword evidence="1" id="KW-0812">Transmembrane</keyword>
<keyword evidence="1" id="KW-1133">Transmembrane helix</keyword>
<comment type="caution">
    <text evidence="2">The sequence shown here is derived from an EMBL/GenBank/DDBJ whole genome shotgun (WGS) entry which is preliminary data.</text>
</comment>
<evidence type="ECO:0000313" key="2">
    <source>
        <dbReference type="EMBL" id="EAR12450.1"/>
    </source>
</evidence>
<keyword evidence="3" id="KW-1185">Reference proteome</keyword>
<dbReference type="RefSeq" id="WP_004570118.1">
    <property type="nucleotide sequence ID" value="NZ_CH724148.1"/>
</dbReference>
<keyword evidence="1" id="KW-0472">Membrane</keyword>
<organism evidence="2 3">
    <name type="scientific">Polaribacter irgensii 23-P</name>
    <dbReference type="NCBI Taxonomy" id="313594"/>
    <lineage>
        <taxon>Bacteria</taxon>
        <taxon>Pseudomonadati</taxon>
        <taxon>Bacteroidota</taxon>
        <taxon>Flavobacteriia</taxon>
        <taxon>Flavobacteriales</taxon>
        <taxon>Flavobacteriaceae</taxon>
    </lineage>
</organism>
<dbReference type="EMBL" id="AAOG01000002">
    <property type="protein sequence ID" value="EAR12450.1"/>
    <property type="molecule type" value="Genomic_DNA"/>
</dbReference>
<name>A4BZ57_9FLAO</name>
<dbReference type="AlphaFoldDB" id="A4BZ57"/>
<proteinExistence type="predicted"/>
<evidence type="ECO:0000256" key="1">
    <source>
        <dbReference type="SAM" id="Phobius"/>
    </source>
</evidence>
<gene>
    <name evidence="2" type="ORF">PI23P_07490</name>
</gene>
<dbReference type="STRING" id="313594.PI23P_07490"/>
<feature type="transmembrane region" description="Helical" evidence="1">
    <location>
        <begin position="12"/>
        <end position="31"/>
    </location>
</feature>
<evidence type="ECO:0000313" key="3">
    <source>
        <dbReference type="Proteomes" id="UP000003053"/>
    </source>
</evidence>
<reference evidence="2 3" key="1">
    <citation type="submission" date="2006-02" db="EMBL/GenBank/DDBJ databases">
        <authorList>
            <person name="Murray A."/>
            <person name="Staley J."/>
            <person name="Ferriera S."/>
            <person name="Johnson J."/>
            <person name="Kravitz S."/>
            <person name="Halpern A."/>
            <person name="Remington K."/>
            <person name="Beeson K."/>
            <person name="Tran B."/>
            <person name="Rogers Y.-H."/>
            <person name="Friedman R."/>
            <person name="Venter J.C."/>
        </authorList>
    </citation>
    <scope>NUCLEOTIDE SEQUENCE [LARGE SCALE GENOMIC DNA]</scope>
    <source>
        <strain evidence="2 3">23-P</strain>
    </source>
</reference>
<dbReference type="Proteomes" id="UP000003053">
    <property type="component" value="Unassembled WGS sequence"/>
</dbReference>
<accession>A4BZ57</accession>
<sequence length="43" mass="4906">MKVFKEEQRFTQTWLFANLSIGIAVSIIVIARNTQTQPGLLKN</sequence>